<reference evidence="1" key="1">
    <citation type="submission" date="2023-07" db="EMBL/GenBank/DDBJ databases">
        <title>Chromosome-level genome assembly of Artemia franciscana.</title>
        <authorList>
            <person name="Jo E."/>
        </authorList>
    </citation>
    <scope>NUCLEOTIDE SEQUENCE</scope>
    <source>
        <tissue evidence="1">Whole body</tissue>
    </source>
</reference>
<dbReference type="Proteomes" id="UP001187531">
    <property type="component" value="Unassembled WGS sequence"/>
</dbReference>
<sequence length="147" mass="16202">MIGLTDVDESSPLHMQLVDAITNAGQGATFGARVVALRYVFNWQLNDAGAVYARAKADYEHAISRRVTAEMAKGELDGRRMSLGWAQAIAEEAAYEQKLAYLLAEQRERSMRHFLQTLDASLDNFRTMRADERAADRAHSQGIGGGA</sequence>
<organism evidence="1 2">
    <name type="scientific">Artemia franciscana</name>
    <name type="common">Brine shrimp</name>
    <name type="synonym">Artemia sanfranciscana</name>
    <dbReference type="NCBI Taxonomy" id="6661"/>
    <lineage>
        <taxon>Eukaryota</taxon>
        <taxon>Metazoa</taxon>
        <taxon>Ecdysozoa</taxon>
        <taxon>Arthropoda</taxon>
        <taxon>Crustacea</taxon>
        <taxon>Branchiopoda</taxon>
        <taxon>Anostraca</taxon>
        <taxon>Artemiidae</taxon>
        <taxon>Artemia</taxon>
    </lineage>
</organism>
<gene>
    <name evidence="1" type="ORF">QYM36_019433</name>
</gene>
<comment type="caution">
    <text evidence="1">The sequence shown here is derived from an EMBL/GenBank/DDBJ whole genome shotgun (WGS) entry which is preliminary data.</text>
</comment>
<keyword evidence="2" id="KW-1185">Reference proteome</keyword>
<accession>A0AA88HAN4</accession>
<proteinExistence type="predicted"/>
<dbReference type="EMBL" id="JAVRJZ010001123">
    <property type="protein sequence ID" value="KAK2701932.1"/>
    <property type="molecule type" value="Genomic_DNA"/>
</dbReference>
<dbReference type="AlphaFoldDB" id="A0AA88HAN4"/>
<evidence type="ECO:0000313" key="2">
    <source>
        <dbReference type="Proteomes" id="UP001187531"/>
    </source>
</evidence>
<evidence type="ECO:0000313" key="1">
    <source>
        <dbReference type="EMBL" id="KAK2701932.1"/>
    </source>
</evidence>
<protein>
    <submittedName>
        <fullName evidence="1">Uncharacterized protein</fullName>
    </submittedName>
</protein>
<name>A0AA88HAN4_ARTSF</name>